<dbReference type="EMBL" id="KI963952">
    <property type="protein sequence ID" value="EUC47502.1"/>
    <property type="molecule type" value="Genomic_DNA"/>
</dbReference>
<keyword evidence="2" id="KW-0472">Membrane</keyword>
<dbReference type="AlphaFoldDB" id="W6Z6Y3"/>
<evidence type="ECO:0000256" key="1">
    <source>
        <dbReference type="SAM" id="MobiDB-lite"/>
    </source>
</evidence>
<proteinExistence type="predicted"/>
<keyword evidence="2" id="KW-1133">Transmembrane helix</keyword>
<keyword evidence="4" id="KW-1185">Reference proteome</keyword>
<dbReference type="KEGG" id="bor:COCMIDRAFT_24662"/>
<dbReference type="GeneID" id="19120622"/>
<protein>
    <recommendedName>
        <fullName evidence="5">Mid2 domain-containing protein</fullName>
    </recommendedName>
</protein>
<sequence length="113" mass="12001">MASTSSTLVSFSRSTDFTTTAPATSMTGSPATQPSSIPGYKDGVSPIPIEAIIGIVIGAVAGLAVLIAIIIFFVRRAAMKTREERGMWGDGGKRVYDTDDESAMVWEGDREVR</sequence>
<evidence type="ECO:0000256" key="2">
    <source>
        <dbReference type="SAM" id="Phobius"/>
    </source>
</evidence>
<feature type="compositionally biased region" description="Low complexity" evidence="1">
    <location>
        <begin position="1"/>
        <end position="15"/>
    </location>
</feature>
<reference evidence="3 4" key="1">
    <citation type="journal article" date="2013" name="PLoS Genet.">
        <title>Comparative genome structure, secondary metabolite, and effector coding capacity across Cochliobolus pathogens.</title>
        <authorList>
            <person name="Condon B.J."/>
            <person name="Leng Y."/>
            <person name="Wu D."/>
            <person name="Bushley K.E."/>
            <person name="Ohm R.A."/>
            <person name="Otillar R."/>
            <person name="Martin J."/>
            <person name="Schackwitz W."/>
            <person name="Grimwood J."/>
            <person name="MohdZainudin N."/>
            <person name="Xue C."/>
            <person name="Wang R."/>
            <person name="Manning V.A."/>
            <person name="Dhillon B."/>
            <person name="Tu Z.J."/>
            <person name="Steffenson B.J."/>
            <person name="Salamov A."/>
            <person name="Sun H."/>
            <person name="Lowry S."/>
            <person name="LaButti K."/>
            <person name="Han J."/>
            <person name="Copeland A."/>
            <person name="Lindquist E."/>
            <person name="Barry K."/>
            <person name="Schmutz J."/>
            <person name="Baker S.E."/>
            <person name="Ciuffetti L.M."/>
            <person name="Grigoriev I.V."/>
            <person name="Zhong S."/>
            <person name="Turgeon B.G."/>
        </authorList>
    </citation>
    <scope>NUCLEOTIDE SEQUENCE [LARGE SCALE GENOMIC DNA]</scope>
    <source>
        <strain evidence="3 4">ATCC 44560</strain>
    </source>
</reference>
<dbReference type="HOGENOM" id="CLU_2133298_0_0_1"/>
<accession>W6Z6Y3</accession>
<dbReference type="OrthoDB" id="10482583at2759"/>
<dbReference type="RefSeq" id="XP_007685990.1">
    <property type="nucleotide sequence ID" value="XM_007687800.1"/>
</dbReference>
<name>W6Z6Y3_COCMI</name>
<gene>
    <name evidence="3" type="ORF">COCMIDRAFT_24662</name>
</gene>
<dbReference type="CDD" id="cd12087">
    <property type="entry name" value="TM_EGFR-like"/>
    <property type="match status" value="1"/>
</dbReference>
<keyword evidence="2" id="KW-0812">Transmembrane</keyword>
<evidence type="ECO:0000313" key="3">
    <source>
        <dbReference type="EMBL" id="EUC47502.1"/>
    </source>
</evidence>
<evidence type="ECO:0008006" key="5">
    <source>
        <dbReference type="Google" id="ProtNLM"/>
    </source>
</evidence>
<feature type="region of interest" description="Disordered" evidence="1">
    <location>
        <begin position="1"/>
        <end position="37"/>
    </location>
</feature>
<feature type="transmembrane region" description="Helical" evidence="2">
    <location>
        <begin position="51"/>
        <end position="74"/>
    </location>
</feature>
<organism evidence="3 4">
    <name type="scientific">Bipolaris oryzae ATCC 44560</name>
    <dbReference type="NCBI Taxonomy" id="930090"/>
    <lineage>
        <taxon>Eukaryota</taxon>
        <taxon>Fungi</taxon>
        <taxon>Dikarya</taxon>
        <taxon>Ascomycota</taxon>
        <taxon>Pezizomycotina</taxon>
        <taxon>Dothideomycetes</taxon>
        <taxon>Pleosporomycetidae</taxon>
        <taxon>Pleosporales</taxon>
        <taxon>Pleosporineae</taxon>
        <taxon>Pleosporaceae</taxon>
        <taxon>Bipolaris</taxon>
    </lineage>
</organism>
<feature type="compositionally biased region" description="Polar residues" evidence="1">
    <location>
        <begin position="16"/>
        <end position="36"/>
    </location>
</feature>
<evidence type="ECO:0000313" key="4">
    <source>
        <dbReference type="Proteomes" id="UP000054032"/>
    </source>
</evidence>
<dbReference type="Proteomes" id="UP000054032">
    <property type="component" value="Unassembled WGS sequence"/>
</dbReference>